<dbReference type="OrthoDB" id="532682at2759"/>
<evidence type="ECO:0000256" key="5">
    <source>
        <dbReference type="SAM" id="MobiDB-lite"/>
    </source>
</evidence>
<dbReference type="InterPro" id="IPR046357">
    <property type="entry name" value="PPIase_dom_sf"/>
</dbReference>
<evidence type="ECO:0000256" key="4">
    <source>
        <dbReference type="PROSITE-ProRule" id="PRU00339"/>
    </source>
</evidence>
<keyword evidence="3" id="KW-0697">Rotamase</keyword>
<evidence type="ECO:0000256" key="1">
    <source>
        <dbReference type="ARBA" id="ARBA00022737"/>
    </source>
</evidence>
<accession>A0A195B4G6</accession>
<dbReference type="EMBL" id="KQ976618">
    <property type="protein sequence ID" value="KYM79162.1"/>
    <property type="molecule type" value="Genomic_DNA"/>
</dbReference>
<dbReference type="GO" id="GO:0016020">
    <property type="term" value="C:membrane"/>
    <property type="evidence" value="ECO:0007669"/>
    <property type="project" value="TreeGrafter"/>
</dbReference>
<feature type="domain" description="PPIase FKBP-type" evidence="6">
    <location>
        <begin position="158"/>
        <end position="241"/>
    </location>
</feature>
<keyword evidence="2 4" id="KW-0802">TPR repeat</keyword>
<organism evidence="7 8">
    <name type="scientific">Atta colombica</name>
    <dbReference type="NCBI Taxonomy" id="520822"/>
    <lineage>
        <taxon>Eukaryota</taxon>
        <taxon>Metazoa</taxon>
        <taxon>Ecdysozoa</taxon>
        <taxon>Arthropoda</taxon>
        <taxon>Hexapoda</taxon>
        <taxon>Insecta</taxon>
        <taxon>Pterygota</taxon>
        <taxon>Neoptera</taxon>
        <taxon>Endopterygota</taxon>
        <taxon>Hymenoptera</taxon>
        <taxon>Apocrita</taxon>
        <taxon>Aculeata</taxon>
        <taxon>Formicoidea</taxon>
        <taxon>Formicidae</taxon>
        <taxon>Myrmicinae</taxon>
        <taxon>Atta</taxon>
    </lineage>
</organism>
<dbReference type="STRING" id="520822.A0A195B4G6"/>
<dbReference type="Gene3D" id="3.10.50.40">
    <property type="match status" value="1"/>
</dbReference>
<dbReference type="Proteomes" id="UP000078540">
    <property type="component" value="Unassembled WGS sequence"/>
</dbReference>
<dbReference type="SUPFAM" id="SSF54534">
    <property type="entry name" value="FKBP-like"/>
    <property type="match status" value="1"/>
</dbReference>
<dbReference type="PANTHER" id="PTHR46512:SF1">
    <property type="entry name" value="PEPTIDYLPROLYL ISOMERASE"/>
    <property type="match status" value="1"/>
</dbReference>
<evidence type="ECO:0000313" key="7">
    <source>
        <dbReference type="EMBL" id="KYM79162.1"/>
    </source>
</evidence>
<keyword evidence="1" id="KW-0677">Repeat</keyword>
<dbReference type="Gene3D" id="1.25.40.10">
    <property type="entry name" value="Tetratricopeptide repeat domain"/>
    <property type="match status" value="1"/>
</dbReference>
<keyword evidence="8" id="KW-1185">Reference proteome</keyword>
<dbReference type="GO" id="GO:0044183">
    <property type="term" value="F:protein folding chaperone"/>
    <property type="evidence" value="ECO:0007669"/>
    <property type="project" value="TreeGrafter"/>
</dbReference>
<dbReference type="GO" id="GO:0012505">
    <property type="term" value="C:endomembrane system"/>
    <property type="evidence" value="ECO:0007669"/>
    <property type="project" value="TreeGrafter"/>
</dbReference>
<proteinExistence type="predicted"/>
<keyword evidence="3 7" id="KW-0413">Isomerase</keyword>
<protein>
    <recommendedName>
        <fullName evidence="3">peptidylprolyl isomerase</fullName>
        <ecNumber evidence="3">5.2.1.8</ecNumber>
    </recommendedName>
</protein>
<reference evidence="7 8" key="1">
    <citation type="submission" date="2015-09" db="EMBL/GenBank/DDBJ databases">
        <title>Atta colombica WGS genome.</title>
        <authorList>
            <person name="Nygaard S."/>
            <person name="Hu H."/>
            <person name="Boomsma J."/>
            <person name="Zhang G."/>
        </authorList>
    </citation>
    <scope>NUCLEOTIDE SEQUENCE [LARGE SCALE GENOMIC DNA]</scope>
    <source>
        <strain evidence="7">Treedump-2</strain>
        <tissue evidence="7">Whole body</tissue>
    </source>
</reference>
<evidence type="ECO:0000313" key="8">
    <source>
        <dbReference type="Proteomes" id="UP000078540"/>
    </source>
</evidence>
<dbReference type="PROSITE" id="PS50059">
    <property type="entry name" value="FKBP_PPIASE"/>
    <property type="match status" value="1"/>
</dbReference>
<evidence type="ECO:0000256" key="3">
    <source>
        <dbReference type="PROSITE-ProRule" id="PRU00277"/>
    </source>
</evidence>
<feature type="compositionally biased region" description="Basic and acidic residues" evidence="5">
    <location>
        <begin position="81"/>
        <end position="131"/>
    </location>
</feature>
<comment type="catalytic activity">
    <reaction evidence="3">
        <text>[protein]-peptidylproline (omega=180) = [protein]-peptidylproline (omega=0)</text>
        <dbReference type="Rhea" id="RHEA:16237"/>
        <dbReference type="Rhea" id="RHEA-COMP:10747"/>
        <dbReference type="Rhea" id="RHEA-COMP:10748"/>
        <dbReference type="ChEBI" id="CHEBI:83833"/>
        <dbReference type="ChEBI" id="CHEBI:83834"/>
        <dbReference type="EC" id="5.2.1.8"/>
    </reaction>
</comment>
<dbReference type="SUPFAM" id="SSF48452">
    <property type="entry name" value="TPR-like"/>
    <property type="match status" value="1"/>
</dbReference>
<sequence length="460" mass="52474">MTITLYTTEMNENMSSEEEVLTDVSCEISNHDNNEVLSLKPTSLEDQSKEDQPKQDQPKEDHSNKDQPKIAQPKMDPLEEDQPKVDQSKENQLKMDQSKMNQSEEDRSKEEQSKDDQSKEDQLKEDQPKEEWLDIIGNGQLMKKVIKKGTKDVKPIQKDICTLKFTGVLDDGTVVEDQDNISIQLGDFEVIQGLDLTIVLMELGEIAEIKINPRFAYGTRGEGSVPPNATITYIVELKAIEDNPDIESLSVKERRELGNKKRQRGNWWFVRKELNFAIQCYRRASEYLQIDGMNWNEENEESGPITDSQLQELLDDCIKVYNNLAAALIEIGSYNTALENVERVLKYQPKNSKALFRKGRILKAKGNYGKAYMAFLEVQKIDPDIKSLQTELMTLKEIILKQTEKEKHLYAKMLGINKETDKSSKNIKVEEKSKLAKGILWTAIGASAAVIGILVHRFVS</sequence>
<dbReference type="PROSITE" id="PS50005">
    <property type="entry name" value="TPR"/>
    <property type="match status" value="2"/>
</dbReference>
<feature type="repeat" description="TPR" evidence="4">
    <location>
        <begin position="318"/>
        <end position="351"/>
    </location>
</feature>
<dbReference type="InterPro" id="IPR011990">
    <property type="entry name" value="TPR-like_helical_dom_sf"/>
</dbReference>
<dbReference type="SMART" id="SM00028">
    <property type="entry name" value="TPR"/>
    <property type="match status" value="3"/>
</dbReference>
<dbReference type="GO" id="GO:0003755">
    <property type="term" value="F:peptidyl-prolyl cis-trans isomerase activity"/>
    <property type="evidence" value="ECO:0007669"/>
    <property type="project" value="UniProtKB-KW"/>
</dbReference>
<dbReference type="EC" id="5.2.1.8" evidence="3"/>
<feature type="compositionally biased region" description="Basic and acidic residues" evidence="5">
    <location>
        <begin position="46"/>
        <end position="68"/>
    </location>
</feature>
<dbReference type="Pfam" id="PF00254">
    <property type="entry name" value="FKBP_C"/>
    <property type="match status" value="1"/>
</dbReference>
<dbReference type="InterPro" id="IPR050754">
    <property type="entry name" value="FKBP4/5/8-like"/>
</dbReference>
<dbReference type="AlphaFoldDB" id="A0A195B4G6"/>
<feature type="repeat" description="TPR" evidence="4">
    <location>
        <begin position="352"/>
        <end position="385"/>
    </location>
</feature>
<dbReference type="PANTHER" id="PTHR46512">
    <property type="entry name" value="PEPTIDYLPROLYL ISOMERASE"/>
    <property type="match status" value="1"/>
</dbReference>
<evidence type="ECO:0000259" key="6">
    <source>
        <dbReference type="PROSITE" id="PS50059"/>
    </source>
</evidence>
<dbReference type="KEGG" id="acoc:108690370"/>
<gene>
    <name evidence="7" type="ORF">ALC53_10326</name>
</gene>
<dbReference type="InterPro" id="IPR001179">
    <property type="entry name" value="PPIase_FKBP_dom"/>
</dbReference>
<dbReference type="GO" id="GO:0005740">
    <property type="term" value="C:mitochondrial envelope"/>
    <property type="evidence" value="ECO:0007669"/>
    <property type="project" value="TreeGrafter"/>
</dbReference>
<dbReference type="Pfam" id="PF13181">
    <property type="entry name" value="TPR_8"/>
    <property type="match status" value="2"/>
</dbReference>
<evidence type="ECO:0000256" key="2">
    <source>
        <dbReference type="ARBA" id="ARBA00022803"/>
    </source>
</evidence>
<dbReference type="GO" id="GO:0005829">
    <property type="term" value="C:cytosol"/>
    <property type="evidence" value="ECO:0007669"/>
    <property type="project" value="TreeGrafter"/>
</dbReference>
<dbReference type="PROSITE" id="PS50293">
    <property type="entry name" value="TPR_REGION"/>
    <property type="match status" value="1"/>
</dbReference>
<feature type="region of interest" description="Disordered" evidence="5">
    <location>
        <begin position="1"/>
        <end position="131"/>
    </location>
</feature>
<name>A0A195B4G6_9HYME</name>
<dbReference type="InterPro" id="IPR019734">
    <property type="entry name" value="TPR_rpt"/>
</dbReference>
<dbReference type="GO" id="GO:0043066">
    <property type="term" value="P:negative regulation of apoptotic process"/>
    <property type="evidence" value="ECO:0007669"/>
    <property type="project" value="TreeGrafter"/>
</dbReference>